<accession>A0A9P5Y017</accession>
<evidence type="ECO:0000256" key="1">
    <source>
        <dbReference type="SAM" id="Coils"/>
    </source>
</evidence>
<dbReference type="OrthoDB" id="2910058at2759"/>
<evidence type="ECO:0000313" key="2">
    <source>
        <dbReference type="EMBL" id="KAF9459868.1"/>
    </source>
</evidence>
<dbReference type="Gene3D" id="1.20.1280.50">
    <property type="match status" value="1"/>
</dbReference>
<keyword evidence="3" id="KW-1185">Reference proteome</keyword>
<protein>
    <recommendedName>
        <fullName evidence="4">F-box domain-containing protein</fullName>
    </recommendedName>
</protein>
<gene>
    <name evidence="2" type="ORF">BDZ94DRAFT_1267291</name>
</gene>
<organism evidence="2 3">
    <name type="scientific">Collybia nuda</name>
    <dbReference type="NCBI Taxonomy" id="64659"/>
    <lineage>
        <taxon>Eukaryota</taxon>
        <taxon>Fungi</taxon>
        <taxon>Dikarya</taxon>
        <taxon>Basidiomycota</taxon>
        <taxon>Agaricomycotina</taxon>
        <taxon>Agaricomycetes</taxon>
        <taxon>Agaricomycetidae</taxon>
        <taxon>Agaricales</taxon>
        <taxon>Tricholomatineae</taxon>
        <taxon>Clitocybaceae</taxon>
        <taxon>Collybia</taxon>
    </lineage>
</organism>
<keyword evidence="1" id="KW-0175">Coiled coil</keyword>
<name>A0A9P5Y017_9AGAR</name>
<dbReference type="InterPro" id="IPR036047">
    <property type="entry name" value="F-box-like_dom_sf"/>
</dbReference>
<proteinExistence type="predicted"/>
<evidence type="ECO:0000313" key="3">
    <source>
        <dbReference type="Proteomes" id="UP000807353"/>
    </source>
</evidence>
<dbReference type="SUPFAM" id="SSF81383">
    <property type="entry name" value="F-box domain"/>
    <property type="match status" value="1"/>
</dbReference>
<dbReference type="AlphaFoldDB" id="A0A9P5Y017"/>
<reference evidence="2" key="1">
    <citation type="submission" date="2020-11" db="EMBL/GenBank/DDBJ databases">
        <authorList>
            <consortium name="DOE Joint Genome Institute"/>
            <person name="Ahrendt S."/>
            <person name="Riley R."/>
            <person name="Andreopoulos W."/>
            <person name="Labutti K."/>
            <person name="Pangilinan J."/>
            <person name="Ruiz-Duenas F.J."/>
            <person name="Barrasa J.M."/>
            <person name="Sanchez-Garcia M."/>
            <person name="Camarero S."/>
            <person name="Miyauchi S."/>
            <person name="Serrano A."/>
            <person name="Linde D."/>
            <person name="Babiker R."/>
            <person name="Drula E."/>
            <person name="Ayuso-Fernandez I."/>
            <person name="Pacheco R."/>
            <person name="Padilla G."/>
            <person name="Ferreira P."/>
            <person name="Barriuso J."/>
            <person name="Kellner H."/>
            <person name="Castanera R."/>
            <person name="Alfaro M."/>
            <person name="Ramirez L."/>
            <person name="Pisabarro A.G."/>
            <person name="Kuo A."/>
            <person name="Tritt A."/>
            <person name="Lipzen A."/>
            <person name="He G."/>
            <person name="Yan M."/>
            <person name="Ng V."/>
            <person name="Cullen D."/>
            <person name="Martin F."/>
            <person name="Rosso M.-N."/>
            <person name="Henrissat B."/>
            <person name="Hibbett D."/>
            <person name="Martinez A.T."/>
            <person name="Grigoriev I.V."/>
        </authorList>
    </citation>
    <scope>NUCLEOTIDE SEQUENCE</scope>
    <source>
        <strain evidence="2">CBS 247.69</strain>
    </source>
</reference>
<dbReference type="Proteomes" id="UP000807353">
    <property type="component" value="Unassembled WGS sequence"/>
</dbReference>
<feature type="coiled-coil region" evidence="1">
    <location>
        <begin position="28"/>
        <end position="62"/>
    </location>
</feature>
<dbReference type="EMBL" id="MU150309">
    <property type="protein sequence ID" value="KAF9459868.1"/>
    <property type="molecule type" value="Genomic_DNA"/>
</dbReference>
<evidence type="ECO:0008006" key="4">
    <source>
        <dbReference type="Google" id="ProtNLM"/>
    </source>
</evidence>
<sequence>MLNETNLPPPSVDLQTLRAAIDERTSIITTYSEEIEGLELKQEEIKDQIQALDIQRLQVEAELEKLKFIHFGIRHLPPEILGTIFYFCVENEWGNVVPLSSVAPLLLCRVCSLWRKVALGTPRLWARLEIEVKPDILPDEYRNMLSFLLKNGAALPRELQITADYIKAPDSSLAVLSAIHPALYLVQKLLIYGDGF</sequence>
<comment type="caution">
    <text evidence="2">The sequence shown here is derived from an EMBL/GenBank/DDBJ whole genome shotgun (WGS) entry which is preliminary data.</text>
</comment>